<protein>
    <submittedName>
        <fullName evidence="3">DUF4652 domain-containing protein</fullName>
    </submittedName>
</protein>
<comment type="caution">
    <text evidence="3">The sequence shown here is derived from an EMBL/GenBank/DDBJ whole genome shotgun (WGS) entry which is preliminary data.</text>
</comment>
<reference evidence="3 4" key="1">
    <citation type="submission" date="2024-11" db="EMBL/GenBank/DDBJ databases">
        <authorList>
            <person name="Heng Y.C."/>
            <person name="Lim A.C.H."/>
            <person name="Lee J.K.Y."/>
            <person name="Kittelmann S."/>
        </authorList>
    </citation>
    <scope>NUCLEOTIDE SEQUENCE [LARGE SCALE GENOMIC DNA]</scope>
    <source>
        <strain evidence="3 4">WILCCON 0185</strain>
    </source>
</reference>
<dbReference type="EMBL" id="JBJHZZ010000007">
    <property type="protein sequence ID" value="MFL0247560.1"/>
    <property type="molecule type" value="Genomic_DNA"/>
</dbReference>
<keyword evidence="2" id="KW-0812">Transmembrane</keyword>
<name>A0ABW8T6K4_9CLOT</name>
<dbReference type="RefSeq" id="WP_406770011.1">
    <property type="nucleotide sequence ID" value="NZ_JBJHZZ010000007.1"/>
</dbReference>
<accession>A0ABW8T6K4</accession>
<keyword evidence="4" id="KW-1185">Reference proteome</keyword>
<keyword evidence="2" id="KW-0472">Membrane</keyword>
<proteinExistence type="predicted"/>
<keyword evidence="2" id="KW-1133">Transmembrane helix</keyword>
<evidence type="ECO:0000256" key="1">
    <source>
        <dbReference type="SAM" id="MobiDB-lite"/>
    </source>
</evidence>
<feature type="region of interest" description="Disordered" evidence="1">
    <location>
        <begin position="132"/>
        <end position="159"/>
    </location>
</feature>
<dbReference type="Gene3D" id="2.40.128.660">
    <property type="entry name" value="Uncharacterised protein PF15525, DUF4652"/>
    <property type="match status" value="1"/>
</dbReference>
<sequence>MDCNIFKKRINDMLEDNLSYDLRKAMLEHAESCNNCSTLFKEELEMDDIFKAGLVVEMQNFRSLRSDIMKNIDKNKYGTGSGKKLIRHFKSHITTYSSLIAIVAVFAFLIPYVKTHGLLGVNKTASMAPQNQVMSTKEAASSSTADKSQTDNSQKYDQKSGSALKVNSYMPQFEKKQLSKDFTVKFNTPWETSVSNKFSATVEGKGTEAIEEGIASIIVKNSSSKDQWSFSLINNDKQYTPKAVKWIDDENLLVIVGHGQGMVDLGGELYILNVNTGHIAKADPQNTAKLNTLSQITKIKSVKAINANTLSINTEVLVYEDNTMNKNHSENRTITSPFGEIVNTIK</sequence>
<evidence type="ECO:0000256" key="2">
    <source>
        <dbReference type="SAM" id="Phobius"/>
    </source>
</evidence>
<gene>
    <name evidence="3" type="ORF">ACJDUG_11320</name>
</gene>
<dbReference type="InterPro" id="IPR028102">
    <property type="entry name" value="DUF4652"/>
</dbReference>
<dbReference type="Proteomes" id="UP001623591">
    <property type="component" value="Unassembled WGS sequence"/>
</dbReference>
<feature type="transmembrane region" description="Helical" evidence="2">
    <location>
        <begin position="93"/>
        <end position="113"/>
    </location>
</feature>
<evidence type="ECO:0000313" key="3">
    <source>
        <dbReference type="EMBL" id="MFL0247560.1"/>
    </source>
</evidence>
<evidence type="ECO:0000313" key="4">
    <source>
        <dbReference type="Proteomes" id="UP001623591"/>
    </source>
</evidence>
<dbReference type="Pfam" id="PF15525">
    <property type="entry name" value="DUF4652"/>
    <property type="match status" value="1"/>
</dbReference>
<organism evidence="3 4">
    <name type="scientific">Candidatus Clostridium stratigraminis</name>
    <dbReference type="NCBI Taxonomy" id="3381661"/>
    <lineage>
        <taxon>Bacteria</taxon>
        <taxon>Bacillati</taxon>
        <taxon>Bacillota</taxon>
        <taxon>Clostridia</taxon>
        <taxon>Eubacteriales</taxon>
        <taxon>Clostridiaceae</taxon>
        <taxon>Clostridium</taxon>
    </lineage>
</organism>